<dbReference type="Pfam" id="PF14603">
    <property type="entry name" value="hSH3"/>
    <property type="match status" value="1"/>
</dbReference>
<evidence type="ECO:0000256" key="5">
    <source>
        <dbReference type="ARBA" id="ARBA00060088"/>
    </source>
</evidence>
<evidence type="ECO:0000256" key="1">
    <source>
        <dbReference type="ARBA" id="ARBA00004285"/>
    </source>
</evidence>
<gene>
    <name evidence="11" type="ORF">GHT09_012773</name>
    <name evidence="12" type="ORF">MONAX_5E003205</name>
</gene>
<dbReference type="InterPro" id="IPR001452">
    <property type="entry name" value="SH3_domain"/>
</dbReference>
<dbReference type="EMBL" id="WJEC01002661">
    <property type="protein sequence ID" value="KAF7476182.1"/>
    <property type="molecule type" value="Genomic_DNA"/>
</dbReference>
<reference evidence="11" key="2">
    <citation type="submission" date="2020-08" db="EMBL/GenBank/DDBJ databases">
        <authorList>
            <person name="Shumante A."/>
            <person name="Zimin A.V."/>
            <person name="Puiu D."/>
            <person name="Salzberg S.L."/>
        </authorList>
    </citation>
    <scope>NUCLEOTIDE SEQUENCE</scope>
    <source>
        <strain evidence="11">WC2-LM</strain>
        <tissue evidence="11">Liver</tissue>
    </source>
</reference>
<dbReference type="InterPro" id="IPR043443">
    <property type="entry name" value="FYB1/2-like"/>
</dbReference>
<dbReference type="FunFam" id="2.30.30.40:FF:000220">
    <property type="entry name" value="FYN binding protein 2"/>
    <property type="match status" value="1"/>
</dbReference>
<evidence type="ECO:0000313" key="13">
    <source>
        <dbReference type="Proteomes" id="UP000335636"/>
    </source>
</evidence>
<dbReference type="InterPro" id="IPR036028">
    <property type="entry name" value="SH3-like_dom_sf"/>
</dbReference>
<dbReference type="AlphaFoldDB" id="A0A5E4C6E6"/>
<name>A0A5E4C6E6_MARMO</name>
<feature type="domain" description="SH3" evidence="10">
    <location>
        <begin position="71"/>
        <end position="131"/>
    </location>
</feature>
<dbReference type="PANTHER" id="PTHR16830">
    <property type="entry name" value="SH2 CONTAINING ADAPTOR PRAM-1 RELATED"/>
    <property type="match status" value="1"/>
</dbReference>
<comment type="function">
    <text evidence="5">Adapter protein that plays a role in T-cell receptor (TCR)-mediated activation of signaling pathways. Required for T-cell activation and integrin-mediated T-cell adhesion in response to TCR stimulation.</text>
</comment>
<sequence length="135" mass="15911">MMKSRDEDKIKTWKPKFLVSKEKKEKKGADASESFSPRKFFRTKMQNLEKNRIGKEEKLFRERFQYDKEIIVINRAVVCSSNSRNGIFDLPITPGEELEVIDTTEQNLVICRNSKGKYGYVLIEHLDFKSQGWSR</sequence>
<dbReference type="GO" id="GO:0072659">
    <property type="term" value="P:protein localization to plasma membrane"/>
    <property type="evidence" value="ECO:0007669"/>
    <property type="project" value="TreeGrafter"/>
</dbReference>
<dbReference type="InterPro" id="IPR029294">
    <property type="entry name" value="hSH3"/>
</dbReference>
<dbReference type="GO" id="GO:0007229">
    <property type="term" value="P:integrin-mediated signaling pathway"/>
    <property type="evidence" value="ECO:0007669"/>
    <property type="project" value="InterPro"/>
</dbReference>
<dbReference type="GO" id="GO:0045121">
    <property type="term" value="C:membrane raft"/>
    <property type="evidence" value="ECO:0007669"/>
    <property type="project" value="UniProtKB-SubCell"/>
</dbReference>
<evidence type="ECO:0000256" key="6">
    <source>
        <dbReference type="ARBA" id="ARBA00062840"/>
    </source>
</evidence>
<protein>
    <recommendedName>
        <fullName evidence="7">FYN-binding protein 2</fullName>
    </recommendedName>
    <alternativeName>
        <fullName evidence="8">Activation-dependent, raft-recruited ADAP-like phosphoprotein</fullName>
    </alternativeName>
</protein>
<accession>A0A5E4C6E6</accession>
<dbReference type="EMBL" id="CABDUW010000958">
    <property type="protein sequence ID" value="VTJ77286.1"/>
    <property type="molecule type" value="Genomic_DNA"/>
</dbReference>
<evidence type="ECO:0000313" key="12">
    <source>
        <dbReference type="EMBL" id="VTJ77286.1"/>
    </source>
</evidence>
<dbReference type="PROSITE" id="PS50002">
    <property type="entry name" value="SH3"/>
    <property type="match status" value="1"/>
</dbReference>
<keyword evidence="13" id="KW-1185">Reference proteome</keyword>
<evidence type="ECO:0000256" key="7">
    <source>
        <dbReference type="ARBA" id="ARBA00068977"/>
    </source>
</evidence>
<comment type="subunit">
    <text evidence="6">Interacts with SKAP1, LCK and FYN. The phosphorylated form interacts with LCP2.</text>
</comment>
<comment type="subcellular location">
    <subcellularLocation>
        <location evidence="1">Membrane raft</location>
    </subcellularLocation>
</comment>
<evidence type="ECO:0000313" key="11">
    <source>
        <dbReference type="EMBL" id="KAF7476182.1"/>
    </source>
</evidence>
<evidence type="ECO:0000256" key="8">
    <source>
        <dbReference type="ARBA" id="ARBA00079345"/>
    </source>
</evidence>
<evidence type="ECO:0000259" key="10">
    <source>
        <dbReference type="PROSITE" id="PS50002"/>
    </source>
</evidence>
<proteinExistence type="predicted"/>
<keyword evidence="2 9" id="KW-0728">SH3 domain</keyword>
<evidence type="ECO:0000256" key="2">
    <source>
        <dbReference type="ARBA" id="ARBA00022443"/>
    </source>
</evidence>
<evidence type="ECO:0000256" key="9">
    <source>
        <dbReference type="PROSITE-ProRule" id="PRU00192"/>
    </source>
</evidence>
<evidence type="ECO:0000256" key="4">
    <source>
        <dbReference type="ARBA" id="ARBA00023136"/>
    </source>
</evidence>
<dbReference type="Gene3D" id="2.30.30.40">
    <property type="entry name" value="SH3 Domains"/>
    <property type="match status" value="1"/>
</dbReference>
<keyword evidence="3" id="KW-0597">Phosphoprotein</keyword>
<dbReference type="Proteomes" id="UP000335636">
    <property type="component" value="Unassembled WGS sequence"/>
</dbReference>
<dbReference type="GO" id="GO:0005886">
    <property type="term" value="C:plasma membrane"/>
    <property type="evidence" value="ECO:0007669"/>
    <property type="project" value="InterPro"/>
</dbReference>
<dbReference type="SUPFAM" id="SSF50044">
    <property type="entry name" value="SH3-domain"/>
    <property type="match status" value="1"/>
</dbReference>
<evidence type="ECO:0000256" key="3">
    <source>
        <dbReference type="ARBA" id="ARBA00022553"/>
    </source>
</evidence>
<dbReference type="Proteomes" id="UP000662637">
    <property type="component" value="Unassembled WGS sequence"/>
</dbReference>
<reference evidence="12 13" key="1">
    <citation type="submission" date="2019-04" db="EMBL/GenBank/DDBJ databases">
        <authorList>
            <person name="Alioto T."/>
            <person name="Alioto T."/>
        </authorList>
    </citation>
    <scope>NUCLEOTIDE SEQUENCE [LARGE SCALE GENOMIC DNA]</scope>
</reference>
<keyword evidence="4" id="KW-0472">Membrane</keyword>
<dbReference type="GO" id="GO:0050852">
    <property type="term" value="P:T cell receptor signaling pathway"/>
    <property type="evidence" value="ECO:0007669"/>
    <property type="project" value="TreeGrafter"/>
</dbReference>
<organism evidence="12 13">
    <name type="scientific">Marmota monax</name>
    <name type="common">Woodchuck</name>
    <dbReference type="NCBI Taxonomy" id="9995"/>
    <lineage>
        <taxon>Eukaryota</taxon>
        <taxon>Metazoa</taxon>
        <taxon>Chordata</taxon>
        <taxon>Craniata</taxon>
        <taxon>Vertebrata</taxon>
        <taxon>Euteleostomi</taxon>
        <taxon>Mammalia</taxon>
        <taxon>Eutheria</taxon>
        <taxon>Euarchontoglires</taxon>
        <taxon>Glires</taxon>
        <taxon>Rodentia</taxon>
        <taxon>Sciuromorpha</taxon>
        <taxon>Sciuridae</taxon>
        <taxon>Xerinae</taxon>
        <taxon>Marmotini</taxon>
        <taxon>Marmota</taxon>
    </lineage>
</organism>
<dbReference type="PANTHER" id="PTHR16830:SF1">
    <property type="entry name" value="FYN-BINDING PROTEIN 2"/>
    <property type="match status" value="1"/>
</dbReference>